<name>A0A0B6YEM4_9EUPU</name>
<dbReference type="EMBL" id="HACG01007812">
    <property type="protein sequence ID" value="CEK54677.1"/>
    <property type="molecule type" value="Transcribed_RNA"/>
</dbReference>
<organism evidence="1">
    <name type="scientific">Arion vulgaris</name>
    <dbReference type="NCBI Taxonomy" id="1028688"/>
    <lineage>
        <taxon>Eukaryota</taxon>
        <taxon>Metazoa</taxon>
        <taxon>Spiralia</taxon>
        <taxon>Lophotrochozoa</taxon>
        <taxon>Mollusca</taxon>
        <taxon>Gastropoda</taxon>
        <taxon>Heterobranchia</taxon>
        <taxon>Euthyneura</taxon>
        <taxon>Panpulmonata</taxon>
        <taxon>Eupulmonata</taxon>
        <taxon>Stylommatophora</taxon>
        <taxon>Helicina</taxon>
        <taxon>Arionoidea</taxon>
        <taxon>Arionidae</taxon>
        <taxon>Arion</taxon>
    </lineage>
</organism>
<dbReference type="AlphaFoldDB" id="A0A0B6YEM4"/>
<feature type="non-terminal residue" evidence="1">
    <location>
        <position position="67"/>
    </location>
</feature>
<protein>
    <submittedName>
        <fullName evidence="1">Uncharacterized protein</fullName>
    </submittedName>
</protein>
<sequence>VGENYDFGAKADREITAKHRYESDASLTVITKPANVQDEQSDDEDLILPRMSNSLSEQHENMYHNDE</sequence>
<gene>
    <name evidence="1" type="primary">ORF23390</name>
</gene>
<evidence type="ECO:0000313" key="1">
    <source>
        <dbReference type="EMBL" id="CEK54677.1"/>
    </source>
</evidence>
<proteinExistence type="predicted"/>
<feature type="non-terminal residue" evidence="1">
    <location>
        <position position="1"/>
    </location>
</feature>
<reference evidence="1" key="1">
    <citation type="submission" date="2014-12" db="EMBL/GenBank/DDBJ databases">
        <title>Insight into the proteome of Arion vulgaris.</title>
        <authorList>
            <person name="Aradska J."/>
            <person name="Bulat T."/>
            <person name="Smidak R."/>
            <person name="Sarate P."/>
            <person name="Gangsoo J."/>
            <person name="Sialana F."/>
            <person name="Bilban M."/>
            <person name="Lubec G."/>
        </authorList>
    </citation>
    <scope>NUCLEOTIDE SEQUENCE</scope>
    <source>
        <tissue evidence="1">Skin</tissue>
    </source>
</reference>
<accession>A0A0B6YEM4</accession>